<dbReference type="InterPro" id="IPR016055">
    <property type="entry name" value="A-D-PHexomutase_a/b/a-I/II/III"/>
</dbReference>
<dbReference type="SUPFAM" id="SSF55957">
    <property type="entry name" value="Phosphoglucomutase, C-terminal domain"/>
    <property type="match status" value="1"/>
</dbReference>
<comment type="catalytic activity">
    <reaction evidence="11">
        <text>alpha-D-glucose 1,6-bisphosphate + L-seryl-[protein] = O-phospho-L-seryl-[protein] + alpha-D-glucose 6-phosphate</text>
        <dbReference type="Rhea" id="RHEA:68752"/>
        <dbReference type="Rhea" id="RHEA-COMP:9863"/>
        <dbReference type="Rhea" id="RHEA-COMP:11604"/>
        <dbReference type="ChEBI" id="CHEBI:29999"/>
        <dbReference type="ChEBI" id="CHEBI:58225"/>
        <dbReference type="ChEBI" id="CHEBI:58392"/>
        <dbReference type="ChEBI" id="CHEBI:83421"/>
    </reaction>
</comment>
<dbReference type="PRINTS" id="PR00509">
    <property type="entry name" value="PGMPMM"/>
</dbReference>
<dbReference type="PANTHER" id="PTHR22573">
    <property type="entry name" value="PHOSPHOHEXOMUTASE FAMILY MEMBER"/>
    <property type="match status" value="1"/>
</dbReference>
<dbReference type="NCBIfam" id="NF005737">
    <property type="entry name" value="PRK07564.1-1"/>
    <property type="match status" value="1"/>
</dbReference>
<dbReference type="InterPro" id="IPR016066">
    <property type="entry name" value="A-D-PHexomutase_CS"/>
</dbReference>
<dbReference type="SUPFAM" id="SSF53738">
    <property type="entry name" value="Phosphoglucomutase, first 3 domains"/>
    <property type="match status" value="3"/>
</dbReference>
<dbReference type="InterPro" id="IPR045244">
    <property type="entry name" value="PGM"/>
</dbReference>
<evidence type="ECO:0000313" key="19">
    <source>
        <dbReference type="Proteomes" id="UP000663854"/>
    </source>
</evidence>
<comment type="catalytic activity">
    <reaction evidence="12">
        <text>O-phospho-L-seryl-[protein] + alpha-D-glucose 1-phosphate = alpha-D-glucose 1,6-bisphosphate + L-seryl-[protein]</text>
        <dbReference type="Rhea" id="RHEA:68748"/>
        <dbReference type="Rhea" id="RHEA-COMP:9863"/>
        <dbReference type="Rhea" id="RHEA-COMP:11604"/>
        <dbReference type="ChEBI" id="CHEBI:29999"/>
        <dbReference type="ChEBI" id="CHEBI:58392"/>
        <dbReference type="ChEBI" id="CHEBI:58601"/>
        <dbReference type="ChEBI" id="CHEBI:83421"/>
    </reaction>
</comment>
<dbReference type="EC" id="5.4.2.2" evidence="4"/>
<keyword evidence="5" id="KW-0313">Glucose metabolism</keyword>
<keyword evidence="10" id="KW-0119">Carbohydrate metabolism</keyword>
<dbReference type="InterPro" id="IPR005841">
    <property type="entry name" value="Alpha-D-phosphohexomutase_SF"/>
</dbReference>
<dbReference type="PANTHER" id="PTHR22573:SF2">
    <property type="entry name" value="PHOSPHOGLUCOMUTASE"/>
    <property type="match status" value="1"/>
</dbReference>
<feature type="domain" description="Alpha-D-phosphohexomutase alpha/beta/alpha" evidence="14">
    <location>
        <begin position="22"/>
        <end position="161"/>
    </location>
</feature>
<evidence type="ECO:0000256" key="2">
    <source>
        <dbReference type="ARBA" id="ARBA00001946"/>
    </source>
</evidence>
<dbReference type="GO" id="GO:0006006">
    <property type="term" value="P:glucose metabolic process"/>
    <property type="evidence" value="ECO:0007669"/>
    <property type="project" value="UniProtKB-KW"/>
</dbReference>
<proteinExistence type="inferred from homology"/>
<keyword evidence="7 13" id="KW-0479">Metal-binding</keyword>
<dbReference type="GO" id="GO:0005829">
    <property type="term" value="C:cytosol"/>
    <property type="evidence" value="ECO:0007669"/>
    <property type="project" value="TreeGrafter"/>
</dbReference>
<evidence type="ECO:0000313" key="18">
    <source>
        <dbReference type="EMBL" id="CAF0870574.1"/>
    </source>
</evidence>
<dbReference type="InterPro" id="IPR005846">
    <property type="entry name" value="A-D-PHexomutase_a/b/a-III"/>
</dbReference>
<evidence type="ECO:0000256" key="3">
    <source>
        <dbReference type="ARBA" id="ARBA00010231"/>
    </source>
</evidence>
<feature type="domain" description="Alpha-D-phosphohexomutase alpha/beta/alpha" evidence="16">
    <location>
        <begin position="335"/>
        <end position="430"/>
    </location>
</feature>
<keyword evidence="9" id="KW-0413">Isomerase</keyword>
<comment type="caution">
    <text evidence="17">The sequence shown here is derived from an EMBL/GenBank/DDBJ whole genome shotgun (WGS) entry which is preliminary data.</text>
</comment>
<dbReference type="Proteomes" id="UP000663870">
    <property type="component" value="Unassembled WGS sequence"/>
</dbReference>
<evidence type="ECO:0000256" key="10">
    <source>
        <dbReference type="ARBA" id="ARBA00023277"/>
    </source>
</evidence>
<dbReference type="Pfam" id="PF02880">
    <property type="entry name" value="PGM_PMM_III"/>
    <property type="match status" value="1"/>
</dbReference>
<comment type="similarity">
    <text evidence="3 13">Belongs to the phosphohexose mutase family.</text>
</comment>
<dbReference type="Gene3D" id="3.40.120.10">
    <property type="entry name" value="Alpha-D-Glucose-1,6-Bisphosphate, subunit A, domain 3"/>
    <property type="match status" value="3"/>
</dbReference>
<evidence type="ECO:0000259" key="15">
    <source>
        <dbReference type="Pfam" id="PF02879"/>
    </source>
</evidence>
<dbReference type="InterPro" id="IPR005845">
    <property type="entry name" value="A-D-PHexomutase_a/b/a-II"/>
</dbReference>
<dbReference type="PROSITE" id="PS00710">
    <property type="entry name" value="PGM_PMM"/>
    <property type="match status" value="1"/>
</dbReference>
<evidence type="ECO:0000256" key="12">
    <source>
        <dbReference type="ARBA" id="ARBA00049409"/>
    </source>
</evidence>
<evidence type="ECO:0000313" key="17">
    <source>
        <dbReference type="EMBL" id="CAF0792331.1"/>
    </source>
</evidence>
<evidence type="ECO:0000259" key="14">
    <source>
        <dbReference type="Pfam" id="PF02878"/>
    </source>
</evidence>
<reference evidence="17" key="1">
    <citation type="submission" date="2021-02" db="EMBL/GenBank/DDBJ databases">
        <authorList>
            <person name="Nowell W R."/>
        </authorList>
    </citation>
    <scope>NUCLEOTIDE SEQUENCE</scope>
</reference>
<dbReference type="GO" id="GO:0004614">
    <property type="term" value="F:phosphoglucomutase activity"/>
    <property type="evidence" value="ECO:0007669"/>
    <property type="project" value="UniProtKB-EC"/>
</dbReference>
<evidence type="ECO:0000256" key="6">
    <source>
        <dbReference type="ARBA" id="ARBA00022553"/>
    </source>
</evidence>
<dbReference type="EMBL" id="CAJNOH010000037">
    <property type="protein sequence ID" value="CAF0792331.1"/>
    <property type="molecule type" value="Genomic_DNA"/>
</dbReference>
<dbReference type="FunFam" id="3.30.310.50:FF:000002">
    <property type="entry name" value="Phosphoglucomutase 5"/>
    <property type="match status" value="1"/>
</dbReference>
<comment type="catalytic activity">
    <reaction evidence="1">
        <text>alpha-D-glucose 1-phosphate = alpha-D-glucose 6-phosphate</text>
        <dbReference type="Rhea" id="RHEA:23536"/>
        <dbReference type="ChEBI" id="CHEBI:58225"/>
        <dbReference type="ChEBI" id="CHEBI:58601"/>
        <dbReference type="EC" id="5.4.2.2"/>
    </reaction>
</comment>
<dbReference type="Proteomes" id="UP000663854">
    <property type="component" value="Unassembled WGS sequence"/>
</dbReference>
<evidence type="ECO:0000259" key="16">
    <source>
        <dbReference type="Pfam" id="PF02880"/>
    </source>
</evidence>
<evidence type="ECO:0000256" key="13">
    <source>
        <dbReference type="RuleBase" id="RU004326"/>
    </source>
</evidence>
<dbReference type="FunFam" id="3.40.120.10:FF:000006">
    <property type="entry name" value="Phosphoglucomutase PgmA"/>
    <property type="match status" value="1"/>
</dbReference>
<comment type="cofactor">
    <cofactor evidence="2">
        <name>Mg(2+)</name>
        <dbReference type="ChEBI" id="CHEBI:18420"/>
    </cofactor>
</comment>
<dbReference type="Gene3D" id="3.30.310.50">
    <property type="entry name" value="Alpha-D-phosphohexomutase, C-terminal domain"/>
    <property type="match status" value="1"/>
</dbReference>
<keyword evidence="20" id="KW-1185">Reference proteome</keyword>
<evidence type="ECO:0000313" key="20">
    <source>
        <dbReference type="Proteomes" id="UP000663870"/>
    </source>
</evidence>
<dbReference type="AlphaFoldDB" id="A0A813S7I7"/>
<evidence type="ECO:0000256" key="1">
    <source>
        <dbReference type="ARBA" id="ARBA00000443"/>
    </source>
</evidence>
<evidence type="ECO:0000256" key="4">
    <source>
        <dbReference type="ARBA" id="ARBA00012728"/>
    </source>
</evidence>
<keyword evidence="8 13" id="KW-0460">Magnesium</keyword>
<feature type="domain" description="Alpha-D-phosphohexomutase alpha/beta/alpha" evidence="15">
    <location>
        <begin position="202"/>
        <end position="307"/>
    </location>
</feature>
<evidence type="ECO:0000256" key="7">
    <source>
        <dbReference type="ARBA" id="ARBA00022723"/>
    </source>
</evidence>
<dbReference type="InterPro" id="IPR036900">
    <property type="entry name" value="A-D-PHexomutase_C_sf"/>
</dbReference>
<dbReference type="EMBL" id="CAJNOL010000129">
    <property type="protein sequence ID" value="CAF0870574.1"/>
    <property type="molecule type" value="Genomic_DNA"/>
</dbReference>
<evidence type="ECO:0000256" key="5">
    <source>
        <dbReference type="ARBA" id="ARBA00022526"/>
    </source>
</evidence>
<dbReference type="Pfam" id="PF02878">
    <property type="entry name" value="PGM_PMM_I"/>
    <property type="match status" value="1"/>
</dbReference>
<name>A0A813S7I7_9BILA</name>
<dbReference type="InterPro" id="IPR005844">
    <property type="entry name" value="A-D-PHexomutase_a/b/a-I"/>
</dbReference>
<dbReference type="GO" id="GO:0000287">
    <property type="term" value="F:magnesium ion binding"/>
    <property type="evidence" value="ECO:0007669"/>
    <property type="project" value="InterPro"/>
</dbReference>
<dbReference type="FunFam" id="3.40.120.10:FF:000004">
    <property type="entry name" value="Phosphoglucomutase 5"/>
    <property type="match status" value="1"/>
</dbReference>
<organism evidence="17 19">
    <name type="scientific">Rotaria sordida</name>
    <dbReference type="NCBI Taxonomy" id="392033"/>
    <lineage>
        <taxon>Eukaryota</taxon>
        <taxon>Metazoa</taxon>
        <taxon>Spiralia</taxon>
        <taxon>Gnathifera</taxon>
        <taxon>Rotifera</taxon>
        <taxon>Eurotatoria</taxon>
        <taxon>Bdelloidea</taxon>
        <taxon>Philodinida</taxon>
        <taxon>Philodinidae</taxon>
        <taxon>Rotaria</taxon>
    </lineage>
</organism>
<accession>A0A813S7I7</accession>
<dbReference type="Pfam" id="PF02879">
    <property type="entry name" value="PGM_PMM_II"/>
    <property type="match status" value="1"/>
</dbReference>
<gene>
    <name evidence="18" type="ORF">JXQ802_LOCUS7657</name>
    <name evidence="17" type="ORF">PYM288_LOCUS4194</name>
</gene>
<dbReference type="Pfam" id="PF24947">
    <property type="entry name" value="PGM1_C_vert_fung"/>
    <property type="match status" value="1"/>
</dbReference>
<keyword evidence="6" id="KW-0597">Phosphoprotein</keyword>
<dbReference type="FunFam" id="3.40.120.10:FF:000005">
    <property type="entry name" value="Phosphoglucomutase 5"/>
    <property type="match status" value="1"/>
</dbReference>
<sequence>MSNPEQIKHAIEIRTTKPFTDQKPGTSGLRKPTKTFKANQYFENFIQAYFDDLTETMNGKPPTLVVGGDGRHFVRESAQIIIQMAAANNVKKLLVARDAKMSTPAVSCVIRKYGTDGGIVLTASHNPGGIDNDFGVKFNIANGGPAPEAVTNSVYDKSRQLTNIRLCPTLTNIDLLTRGKHTYEIEGRSIPFEIEIIDSVDDYVQFMKEIFDFDKIRNLLNGEKGKFPIMINALSGVMGPYVLRIFHQELNAKNAVTVKNCENLEDFGGHHPDPNLTYAHELVEDMEHGDYEFGAAFDGDGDRNMILGKGGFFVTPCDSLAVLAANLNVIPYFQKHGIHGYARSMPTSGAVDRVAAKNQKLLYEVPTGWKFFGNLMDSKLISICGEESFGTGSDHIREKDGMWAVLAWLSLLANIDRSVEKILHAHWNTYGRNFFTRYDYEEIDGPGPFSMLKRLEQMCMSNELVNKSFNTPYGNKQYTIKIMDDFHYQDPVDGSYTEKQGIRIIFTDGSRLVFRLSGTGARGATVRLYVDSYENNPSTYTKDAQEMLRPLVSLGLEIAQLKEFTGRDKPTVIT</sequence>
<evidence type="ECO:0000256" key="9">
    <source>
        <dbReference type="ARBA" id="ARBA00023235"/>
    </source>
</evidence>
<evidence type="ECO:0000256" key="11">
    <source>
        <dbReference type="ARBA" id="ARBA00049318"/>
    </source>
</evidence>
<protein>
    <recommendedName>
        <fullName evidence="4">phosphoglucomutase (alpha-D-glucose-1,6-bisphosphate-dependent)</fullName>
        <ecNumber evidence="4">5.4.2.2</ecNumber>
    </recommendedName>
</protein>
<evidence type="ECO:0000256" key="8">
    <source>
        <dbReference type="ARBA" id="ARBA00022842"/>
    </source>
</evidence>